<dbReference type="PANTHER" id="PTHR45749:SF28">
    <property type="entry name" value="ZINC FINGER MYM-TYPE PROTEIN 1-LIKE-RELATED"/>
    <property type="match status" value="1"/>
</dbReference>
<evidence type="ECO:0000313" key="2">
    <source>
        <dbReference type="Proteomes" id="UP000299102"/>
    </source>
</evidence>
<reference evidence="1 2" key="1">
    <citation type="journal article" date="2019" name="Commun. Biol.">
        <title>The bagworm genome reveals a unique fibroin gene that provides high tensile strength.</title>
        <authorList>
            <person name="Kono N."/>
            <person name="Nakamura H."/>
            <person name="Ohtoshi R."/>
            <person name="Tomita M."/>
            <person name="Numata K."/>
            <person name="Arakawa K."/>
        </authorList>
    </citation>
    <scope>NUCLEOTIDE SEQUENCE [LARGE SCALE GENOMIC DNA]</scope>
</reference>
<organism evidence="1 2">
    <name type="scientific">Eumeta variegata</name>
    <name type="common">Bagworm moth</name>
    <name type="synonym">Eumeta japonica</name>
    <dbReference type="NCBI Taxonomy" id="151549"/>
    <lineage>
        <taxon>Eukaryota</taxon>
        <taxon>Metazoa</taxon>
        <taxon>Ecdysozoa</taxon>
        <taxon>Arthropoda</taxon>
        <taxon>Hexapoda</taxon>
        <taxon>Insecta</taxon>
        <taxon>Pterygota</taxon>
        <taxon>Neoptera</taxon>
        <taxon>Endopterygota</taxon>
        <taxon>Lepidoptera</taxon>
        <taxon>Glossata</taxon>
        <taxon>Ditrysia</taxon>
        <taxon>Tineoidea</taxon>
        <taxon>Psychidae</taxon>
        <taxon>Oiketicinae</taxon>
        <taxon>Eumeta</taxon>
    </lineage>
</organism>
<name>A0A4C1W9F6_EUMVA</name>
<dbReference type="AlphaFoldDB" id="A0A4C1W9F6"/>
<sequence>MFRSFEQKLFHPRVPRGAVGGRKMSARLSVCTVEIISHFRLPAHGRRSRELAQPRTGERPCTYDTAPSCGCFGPWSVPPTVPCLAALFRLLHHLNLTLRRLADDGAVVQRITFESEGRIAKGWNTARARAGDEVVFISSFYQLTIETCTAQVFVATFDLDKFHVPEGTADDPTAIKLRSLRPTEQCVLRSKERVVFIGLSVFDQDSTPYLLVLLDMHLEQCSSTQNSVFSGLSSDIQNDLIKSIAQVIRDEIKSEINFTKFVSLIADETPDISHREQMSVIFRYLTKTGIEERFVDFFDVSLERGADQLSQSILEVIDQFNCKEKLVGYSGPRPRPGVEAYGGRPSRRLTFCCDVHMTSK</sequence>
<evidence type="ECO:0000313" key="1">
    <source>
        <dbReference type="EMBL" id="GBP46765.1"/>
    </source>
</evidence>
<keyword evidence="2" id="KW-1185">Reference proteome</keyword>
<comment type="caution">
    <text evidence="1">The sequence shown here is derived from an EMBL/GenBank/DDBJ whole genome shotgun (WGS) entry which is preliminary data.</text>
</comment>
<protein>
    <submittedName>
        <fullName evidence="1">Uncharacterized protein</fullName>
    </submittedName>
</protein>
<dbReference type="STRING" id="151549.A0A4C1W9F6"/>
<dbReference type="OrthoDB" id="6617004at2759"/>
<dbReference type="PANTHER" id="PTHR45749">
    <property type="match status" value="1"/>
</dbReference>
<accession>A0A4C1W9F6</accession>
<gene>
    <name evidence="1" type="ORF">EVAR_87019_1</name>
</gene>
<dbReference type="EMBL" id="BGZK01000488">
    <property type="protein sequence ID" value="GBP46765.1"/>
    <property type="molecule type" value="Genomic_DNA"/>
</dbReference>
<proteinExistence type="predicted"/>
<dbReference type="Proteomes" id="UP000299102">
    <property type="component" value="Unassembled WGS sequence"/>
</dbReference>